<dbReference type="PANTHER" id="PTHR30126">
    <property type="entry name" value="HTH-TYPE TRANSCRIPTIONAL REGULATOR"/>
    <property type="match status" value="1"/>
</dbReference>
<reference evidence="6 7" key="1">
    <citation type="submission" date="2018-11" db="EMBL/GenBank/DDBJ databases">
        <title>Photobacterium sp. BEI247 sp. nov., a marine bacterium isolated from Yongle Blue Hole in the South China Sea.</title>
        <authorList>
            <person name="Wang X."/>
        </authorList>
    </citation>
    <scope>NUCLEOTIDE SEQUENCE [LARGE SCALE GENOMIC DNA]</scope>
    <source>
        <strain evidence="7">BEI247</strain>
    </source>
</reference>
<feature type="domain" description="HTH lysR-type" evidence="5">
    <location>
        <begin position="1"/>
        <end position="59"/>
    </location>
</feature>
<sequence>MYSFEQLKIFVSVCEYGSFSAAARKLKRAQSGVSQSVSNLEITLNQPLFDRSGNTPVLTSEGKALLPIAKSILHQQLHFDQKVAALEARYEHELVLAIEESLVGPDLLGKLGELAEHFPMTNIDITAASTFDIKQMVSQGKAHIGVVYADGSMQDDIDFVTLGYNHFITVSSPSHPLADLPSVKDTDLRNYRQLVQRSSSGKELWFSYAISSQVWYASSHQILLALAEQGVGWTIVPKQLAAMSLDTGTLQALNIEYEPNGWMNTIDLVTTRRHQSGPVREAIVEVLRMVFGHREKR</sequence>
<evidence type="ECO:0000256" key="4">
    <source>
        <dbReference type="ARBA" id="ARBA00023163"/>
    </source>
</evidence>
<organism evidence="6 7">
    <name type="scientific">Photobacterium chitinilyticum</name>
    <dbReference type="NCBI Taxonomy" id="2485123"/>
    <lineage>
        <taxon>Bacteria</taxon>
        <taxon>Pseudomonadati</taxon>
        <taxon>Pseudomonadota</taxon>
        <taxon>Gammaproteobacteria</taxon>
        <taxon>Vibrionales</taxon>
        <taxon>Vibrionaceae</taxon>
        <taxon>Photobacterium</taxon>
    </lineage>
</organism>
<dbReference type="FunFam" id="1.10.10.10:FF:000001">
    <property type="entry name" value="LysR family transcriptional regulator"/>
    <property type="match status" value="1"/>
</dbReference>
<dbReference type="PRINTS" id="PR00039">
    <property type="entry name" value="HTHLYSR"/>
</dbReference>
<keyword evidence="4" id="KW-0804">Transcription</keyword>
<dbReference type="Pfam" id="PF03466">
    <property type="entry name" value="LysR_substrate"/>
    <property type="match status" value="1"/>
</dbReference>
<evidence type="ECO:0000256" key="2">
    <source>
        <dbReference type="ARBA" id="ARBA00023015"/>
    </source>
</evidence>
<dbReference type="OrthoDB" id="196624at2"/>
<dbReference type="AlphaFoldDB" id="A0A3S3QQT6"/>
<dbReference type="EMBL" id="RJLM01000002">
    <property type="protein sequence ID" value="RWX56448.1"/>
    <property type="molecule type" value="Genomic_DNA"/>
</dbReference>
<dbReference type="InterPro" id="IPR005119">
    <property type="entry name" value="LysR_subst-bd"/>
</dbReference>
<dbReference type="Proteomes" id="UP000287563">
    <property type="component" value="Unassembled WGS sequence"/>
</dbReference>
<dbReference type="RefSeq" id="WP_128783531.1">
    <property type="nucleotide sequence ID" value="NZ_JAKJSG010000020.1"/>
</dbReference>
<dbReference type="SUPFAM" id="SSF53850">
    <property type="entry name" value="Periplasmic binding protein-like II"/>
    <property type="match status" value="1"/>
</dbReference>
<gene>
    <name evidence="6" type="ORF">EDI28_07175</name>
</gene>
<name>A0A3S3QQT6_9GAMM</name>
<dbReference type="InterPro" id="IPR036388">
    <property type="entry name" value="WH-like_DNA-bd_sf"/>
</dbReference>
<accession>A0A3S3QQT6</accession>
<dbReference type="InterPro" id="IPR000847">
    <property type="entry name" value="LysR_HTH_N"/>
</dbReference>
<dbReference type="GO" id="GO:0003700">
    <property type="term" value="F:DNA-binding transcription factor activity"/>
    <property type="evidence" value="ECO:0007669"/>
    <property type="project" value="InterPro"/>
</dbReference>
<dbReference type="Gene3D" id="1.10.10.10">
    <property type="entry name" value="Winged helix-like DNA-binding domain superfamily/Winged helix DNA-binding domain"/>
    <property type="match status" value="1"/>
</dbReference>
<dbReference type="GO" id="GO:0000976">
    <property type="term" value="F:transcription cis-regulatory region binding"/>
    <property type="evidence" value="ECO:0007669"/>
    <property type="project" value="TreeGrafter"/>
</dbReference>
<proteinExistence type="inferred from homology"/>
<evidence type="ECO:0000313" key="6">
    <source>
        <dbReference type="EMBL" id="RWX56448.1"/>
    </source>
</evidence>
<evidence type="ECO:0000256" key="1">
    <source>
        <dbReference type="ARBA" id="ARBA00009437"/>
    </source>
</evidence>
<protein>
    <submittedName>
        <fullName evidence="6">LysR family transcriptional regulator</fullName>
    </submittedName>
</protein>
<dbReference type="PANTHER" id="PTHR30126:SF91">
    <property type="entry name" value="LYSR FAMILY TRANSCRIPTIONAL REGULATOR"/>
    <property type="match status" value="1"/>
</dbReference>
<evidence type="ECO:0000256" key="3">
    <source>
        <dbReference type="ARBA" id="ARBA00023125"/>
    </source>
</evidence>
<dbReference type="InterPro" id="IPR036390">
    <property type="entry name" value="WH_DNA-bd_sf"/>
</dbReference>
<comment type="similarity">
    <text evidence="1">Belongs to the LysR transcriptional regulatory family.</text>
</comment>
<dbReference type="SUPFAM" id="SSF46785">
    <property type="entry name" value="Winged helix' DNA-binding domain"/>
    <property type="match status" value="1"/>
</dbReference>
<dbReference type="CDD" id="cd05466">
    <property type="entry name" value="PBP2_LTTR_substrate"/>
    <property type="match status" value="1"/>
</dbReference>
<comment type="caution">
    <text evidence="6">The sequence shown here is derived from an EMBL/GenBank/DDBJ whole genome shotgun (WGS) entry which is preliminary data.</text>
</comment>
<evidence type="ECO:0000259" key="5">
    <source>
        <dbReference type="PROSITE" id="PS50931"/>
    </source>
</evidence>
<dbReference type="Pfam" id="PF00126">
    <property type="entry name" value="HTH_1"/>
    <property type="match status" value="1"/>
</dbReference>
<dbReference type="Gene3D" id="3.40.190.290">
    <property type="match status" value="1"/>
</dbReference>
<keyword evidence="3" id="KW-0238">DNA-binding</keyword>
<dbReference type="PROSITE" id="PS50931">
    <property type="entry name" value="HTH_LYSR"/>
    <property type="match status" value="1"/>
</dbReference>
<evidence type="ECO:0000313" key="7">
    <source>
        <dbReference type="Proteomes" id="UP000287563"/>
    </source>
</evidence>
<keyword evidence="2" id="KW-0805">Transcription regulation</keyword>
<keyword evidence="7" id="KW-1185">Reference proteome</keyword>